<evidence type="ECO:0000256" key="1">
    <source>
        <dbReference type="ARBA" id="ARBA00006926"/>
    </source>
</evidence>
<evidence type="ECO:0000256" key="5">
    <source>
        <dbReference type="SAM" id="SignalP"/>
    </source>
</evidence>
<dbReference type="PROSITE" id="PS51352">
    <property type="entry name" value="THIOREDOXIN_2"/>
    <property type="match status" value="1"/>
</dbReference>
<name>A0ABV7HT30_9GAMM</name>
<dbReference type="InterPro" id="IPR013766">
    <property type="entry name" value="Thioredoxin_domain"/>
</dbReference>
<dbReference type="PANTHER" id="PTHR11592">
    <property type="entry name" value="GLUTATHIONE PEROXIDASE"/>
    <property type="match status" value="1"/>
</dbReference>
<dbReference type="Pfam" id="PF00255">
    <property type="entry name" value="GSHPx"/>
    <property type="match status" value="1"/>
</dbReference>
<evidence type="ECO:0000313" key="8">
    <source>
        <dbReference type="Proteomes" id="UP001595548"/>
    </source>
</evidence>
<gene>
    <name evidence="7" type="ORF">ACFOEB_11435</name>
</gene>
<evidence type="ECO:0000256" key="3">
    <source>
        <dbReference type="ARBA" id="ARBA00023002"/>
    </source>
</evidence>
<evidence type="ECO:0000256" key="4">
    <source>
        <dbReference type="RuleBase" id="RU000499"/>
    </source>
</evidence>
<evidence type="ECO:0000259" key="6">
    <source>
        <dbReference type="PROSITE" id="PS51352"/>
    </source>
</evidence>
<dbReference type="PIRSF" id="PIRSF000303">
    <property type="entry name" value="Glutathion_perox"/>
    <property type="match status" value="1"/>
</dbReference>
<reference evidence="8" key="1">
    <citation type="journal article" date="2019" name="Int. J. Syst. Evol. Microbiol.">
        <title>The Global Catalogue of Microorganisms (GCM) 10K type strain sequencing project: providing services to taxonomists for standard genome sequencing and annotation.</title>
        <authorList>
            <consortium name="The Broad Institute Genomics Platform"/>
            <consortium name="The Broad Institute Genome Sequencing Center for Infectious Disease"/>
            <person name="Wu L."/>
            <person name="Ma J."/>
        </authorList>
    </citation>
    <scope>NUCLEOTIDE SEQUENCE [LARGE SCALE GENOMIC DNA]</scope>
    <source>
        <strain evidence="8">KCTC 52141</strain>
    </source>
</reference>
<keyword evidence="8" id="KW-1185">Reference proteome</keyword>
<keyword evidence="3 4" id="KW-0560">Oxidoreductase</keyword>
<dbReference type="PANTHER" id="PTHR11592:SF44">
    <property type="entry name" value="GLUTATHIONE PEROXIDASE"/>
    <property type="match status" value="1"/>
</dbReference>
<organism evidence="7 8">
    <name type="scientific">Gilvimarinus japonicus</name>
    <dbReference type="NCBI Taxonomy" id="1796469"/>
    <lineage>
        <taxon>Bacteria</taxon>
        <taxon>Pseudomonadati</taxon>
        <taxon>Pseudomonadota</taxon>
        <taxon>Gammaproteobacteria</taxon>
        <taxon>Cellvibrionales</taxon>
        <taxon>Cellvibrionaceae</taxon>
        <taxon>Gilvimarinus</taxon>
    </lineage>
</organism>
<dbReference type="PROSITE" id="PS51355">
    <property type="entry name" value="GLUTATHIONE_PEROXID_3"/>
    <property type="match status" value="1"/>
</dbReference>
<dbReference type="Proteomes" id="UP001595548">
    <property type="component" value="Unassembled WGS sequence"/>
</dbReference>
<feature type="chain" id="PRO_5046870394" description="Glutathione peroxidase" evidence="5">
    <location>
        <begin position="21"/>
        <end position="180"/>
    </location>
</feature>
<evidence type="ECO:0000256" key="2">
    <source>
        <dbReference type="ARBA" id="ARBA00022559"/>
    </source>
</evidence>
<evidence type="ECO:0000313" key="7">
    <source>
        <dbReference type="EMBL" id="MFC3155814.1"/>
    </source>
</evidence>
<dbReference type="PRINTS" id="PR01011">
    <property type="entry name" value="GLUTPROXDASE"/>
</dbReference>
<comment type="similarity">
    <text evidence="1 4">Belongs to the glutathione peroxidase family.</text>
</comment>
<accession>A0ABV7HT30</accession>
<protein>
    <recommendedName>
        <fullName evidence="4">Glutathione peroxidase</fullName>
    </recommendedName>
</protein>
<dbReference type="Gene3D" id="3.40.30.10">
    <property type="entry name" value="Glutaredoxin"/>
    <property type="match status" value="1"/>
</dbReference>
<dbReference type="InterPro" id="IPR000889">
    <property type="entry name" value="Glutathione_peroxidase"/>
</dbReference>
<comment type="caution">
    <text evidence="7">The sequence shown here is derived from an EMBL/GenBank/DDBJ whole genome shotgun (WGS) entry which is preliminary data.</text>
</comment>
<sequence length="180" mass="19299">MKTSIALAVLLGLSVSAVQAADCPAYLEGEYRKLHASDNANLCDLLAGKDALIVNTASHCGYTPQFKALEALHKQYADQGLVVVGFASDDFKQAAKSEEEAATICYTNYGVTFTMLAPTAVTGDKANDLFAYLGAQSEQPGWNFNKYLLDGETGNVQHFDSKVKPDSEALNEAIEALLQP</sequence>
<keyword evidence="5" id="KW-0732">Signal</keyword>
<dbReference type="SUPFAM" id="SSF52833">
    <property type="entry name" value="Thioredoxin-like"/>
    <property type="match status" value="1"/>
</dbReference>
<dbReference type="CDD" id="cd00340">
    <property type="entry name" value="GSH_Peroxidase"/>
    <property type="match status" value="1"/>
</dbReference>
<dbReference type="GO" id="GO:0004601">
    <property type="term" value="F:peroxidase activity"/>
    <property type="evidence" value="ECO:0007669"/>
    <property type="project" value="UniProtKB-KW"/>
</dbReference>
<feature type="domain" description="Thioredoxin" evidence="6">
    <location>
        <begin position="9"/>
        <end position="179"/>
    </location>
</feature>
<keyword evidence="2 4" id="KW-0575">Peroxidase</keyword>
<proteinExistence type="inferred from homology"/>
<dbReference type="RefSeq" id="WP_339617074.1">
    <property type="nucleotide sequence ID" value="NZ_AP031500.1"/>
</dbReference>
<feature type="signal peptide" evidence="5">
    <location>
        <begin position="1"/>
        <end position="20"/>
    </location>
</feature>
<dbReference type="EMBL" id="JBHRTL010000007">
    <property type="protein sequence ID" value="MFC3155814.1"/>
    <property type="molecule type" value="Genomic_DNA"/>
</dbReference>
<dbReference type="InterPro" id="IPR036249">
    <property type="entry name" value="Thioredoxin-like_sf"/>
</dbReference>